<sequence>MCCRASGLTRFRWKFFLAFLLFAIKTEFPETKFNKIQISKKKVKCQRLPKSIRKSLESKIHWTIIAILYETTQDYNETEKHLNILKERLLKCIETLEAPADELNYLSNVKKVLKEENEKYILMEEGLKHLEKEIRKDLLTLHTVDDKMQILLKEIKALKRELTPLEAEADELFHRDVEHDLGIPALPVEYLKLPPLQNELLKIGNPHALLDDMNIIKQSDEMKNMMAFLEQLYEMADHRCTEEQ</sequence>
<dbReference type="Proteomes" id="UP000694406">
    <property type="component" value="Unplaced"/>
</dbReference>
<keyword evidence="8" id="KW-0175">Coiled coil</keyword>
<evidence type="ECO:0000256" key="4">
    <source>
        <dbReference type="ARBA" id="ARBA00016397"/>
    </source>
</evidence>
<feature type="signal peptide" evidence="9">
    <location>
        <begin position="1"/>
        <end position="26"/>
    </location>
</feature>
<proteinExistence type="inferred from homology"/>
<keyword evidence="7" id="KW-0137">Centromere</keyword>
<feature type="chain" id="PRO_5034305463" description="Centromere protein Q" evidence="9">
    <location>
        <begin position="27"/>
        <end position="244"/>
    </location>
</feature>
<evidence type="ECO:0000313" key="11">
    <source>
        <dbReference type="Proteomes" id="UP000694406"/>
    </source>
</evidence>
<name>A0A8C5RNX2_LATLA</name>
<evidence type="ECO:0000256" key="2">
    <source>
        <dbReference type="ARBA" id="ARBA00004584"/>
    </source>
</evidence>
<dbReference type="Ensembl" id="ENSLLTT00000006283.1">
    <property type="protein sequence ID" value="ENSLLTP00000006042.1"/>
    <property type="gene ID" value="ENSLLTG00000004627.1"/>
</dbReference>
<keyword evidence="11" id="KW-1185">Reference proteome</keyword>
<dbReference type="GO" id="GO:0005634">
    <property type="term" value="C:nucleus"/>
    <property type="evidence" value="ECO:0007669"/>
    <property type="project" value="UniProtKB-SubCell"/>
</dbReference>
<evidence type="ECO:0000256" key="7">
    <source>
        <dbReference type="ARBA" id="ARBA00023328"/>
    </source>
</evidence>
<accession>A0A8C5RNX2</accession>
<keyword evidence="5" id="KW-0158">Chromosome</keyword>
<reference evidence="10" key="2">
    <citation type="submission" date="2025-09" db="UniProtKB">
        <authorList>
            <consortium name="Ensembl"/>
        </authorList>
    </citation>
    <scope>IDENTIFICATION</scope>
</reference>
<dbReference type="PANTHER" id="PTHR31345">
    <property type="entry name" value="CENTROMERE PROTEIN Q"/>
    <property type="match status" value="1"/>
</dbReference>
<dbReference type="GO" id="GO:0000775">
    <property type="term" value="C:chromosome, centromeric region"/>
    <property type="evidence" value="ECO:0007669"/>
    <property type="project" value="UniProtKB-SubCell"/>
</dbReference>
<keyword evidence="9" id="KW-0732">Signal</keyword>
<evidence type="ECO:0000256" key="9">
    <source>
        <dbReference type="SAM" id="SignalP"/>
    </source>
</evidence>
<evidence type="ECO:0000256" key="3">
    <source>
        <dbReference type="ARBA" id="ARBA00008191"/>
    </source>
</evidence>
<dbReference type="GeneTree" id="ENSGT00390000005599"/>
<organism evidence="10 11">
    <name type="scientific">Laticauda laticaudata</name>
    <name type="common">Blue-ringed sea krait</name>
    <name type="synonym">Blue-lipped sea krait</name>
    <dbReference type="NCBI Taxonomy" id="8630"/>
    <lineage>
        <taxon>Eukaryota</taxon>
        <taxon>Metazoa</taxon>
        <taxon>Chordata</taxon>
        <taxon>Craniata</taxon>
        <taxon>Vertebrata</taxon>
        <taxon>Euteleostomi</taxon>
        <taxon>Lepidosauria</taxon>
        <taxon>Squamata</taxon>
        <taxon>Bifurcata</taxon>
        <taxon>Unidentata</taxon>
        <taxon>Episquamata</taxon>
        <taxon>Toxicofera</taxon>
        <taxon>Serpentes</taxon>
        <taxon>Colubroidea</taxon>
        <taxon>Elapidae</taxon>
        <taxon>Laticaudinae</taxon>
        <taxon>Laticauda</taxon>
    </lineage>
</organism>
<evidence type="ECO:0000313" key="10">
    <source>
        <dbReference type="Ensembl" id="ENSLLTP00000006042.1"/>
    </source>
</evidence>
<dbReference type="PANTHER" id="PTHR31345:SF3">
    <property type="entry name" value="CENTROMERE PROTEIN Q"/>
    <property type="match status" value="1"/>
</dbReference>
<evidence type="ECO:0000256" key="5">
    <source>
        <dbReference type="ARBA" id="ARBA00022454"/>
    </source>
</evidence>
<evidence type="ECO:0000256" key="8">
    <source>
        <dbReference type="SAM" id="Coils"/>
    </source>
</evidence>
<reference evidence="10" key="1">
    <citation type="submission" date="2025-08" db="UniProtKB">
        <authorList>
            <consortium name="Ensembl"/>
        </authorList>
    </citation>
    <scope>IDENTIFICATION</scope>
</reference>
<keyword evidence="6" id="KW-0539">Nucleus</keyword>
<feature type="coiled-coil region" evidence="8">
    <location>
        <begin position="113"/>
        <end position="175"/>
    </location>
</feature>
<comment type="similarity">
    <text evidence="3">Belongs to the CENP-Q/OKP1 family.</text>
</comment>
<comment type="subcellular location">
    <subcellularLocation>
        <location evidence="2">Chromosome</location>
        <location evidence="2">Centromere</location>
    </subcellularLocation>
    <subcellularLocation>
        <location evidence="1">Nucleus</location>
    </subcellularLocation>
</comment>
<dbReference type="AlphaFoldDB" id="A0A8C5RNX2"/>
<evidence type="ECO:0000256" key="6">
    <source>
        <dbReference type="ARBA" id="ARBA00023242"/>
    </source>
</evidence>
<protein>
    <recommendedName>
        <fullName evidence="4">Centromere protein Q</fullName>
    </recommendedName>
</protein>
<evidence type="ECO:0000256" key="1">
    <source>
        <dbReference type="ARBA" id="ARBA00004123"/>
    </source>
</evidence>
<dbReference type="InterPro" id="IPR025212">
    <property type="entry name" value="CAD_CENP-Q"/>
</dbReference>